<dbReference type="InterPro" id="IPR050372">
    <property type="entry name" value="Neurexin-related_CASP"/>
</dbReference>
<evidence type="ECO:0000313" key="5">
    <source>
        <dbReference type="WBParaSite" id="SBAD_0000566301-mRNA-1"/>
    </source>
</evidence>
<dbReference type="InterPro" id="IPR001791">
    <property type="entry name" value="Laminin_G"/>
</dbReference>
<dbReference type="Gene3D" id="2.60.120.200">
    <property type="match status" value="1"/>
</dbReference>
<evidence type="ECO:0000313" key="4">
    <source>
        <dbReference type="Proteomes" id="UP000270296"/>
    </source>
</evidence>
<dbReference type="PROSITE" id="PS50025">
    <property type="entry name" value="LAM_G_DOMAIN"/>
    <property type="match status" value="1"/>
</dbReference>
<organism evidence="5">
    <name type="scientific">Soboliphyme baturini</name>
    <dbReference type="NCBI Taxonomy" id="241478"/>
    <lineage>
        <taxon>Eukaryota</taxon>
        <taxon>Metazoa</taxon>
        <taxon>Ecdysozoa</taxon>
        <taxon>Nematoda</taxon>
        <taxon>Enoplea</taxon>
        <taxon>Dorylaimia</taxon>
        <taxon>Dioctophymatida</taxon>
        <taxon>Dioctophymatoidea</taxon>
        <taxon>Soboliphymatidae</taxon>
        <taxon>Soboliphyme</taxon>
    </lineage>
</organism>
<evidence type="ECO:0000313" key="3">
    <source>
        <dbReference type="EMBL" id="VDP07237.1"/>
    </source>
</evidence>
<gene>
    <name evidence="3" type="ORF">SBAD_LOCUS5443</name>
</gene>
<reference evidence="3 4" key="2">
    <citation type="submission" date="2018-11" db="EMBL/GenBank/DDBJ databases">
        <authorList>
            <consortium name="Pathogen Informatics"/>
        </authorList>
    </citation>
    <scope>NUCLEOTIDE SEQUENCE [LARGE SCALE GENOMIC DNA]</scope>
</reference>
<dbReference type="EMBL" id="UZAM01008992">
    <property type="protein sequence ID" value="VDP07237.1"/>
    <property type="molecule type" value="Genomic_DNA"/>
</dbReference>
<dbReference type="WBParaSite" id="SBAD_0000566301-mRNA-1">
    <property type="protein sequence ID" value="SBAD_0000566301-mRNA-1"/>
    <property type="gene ID" value="SBAD_0000566301"/>
</dbReference>
<dbReference type="PANTHER" id="PTHR15036:SF85">
    <property type="entry name" value="SP2353, ISOFORM A"/>
    <property type="match status" value="1"/>
</dbReference>
<feature type="domain" description="Laminin G" evidence="2">
    <location>
        <begin position="1"/>
        <end position="158"/>
    </location>
</feature>
<dbReference type="AlphaFoldDB" id="A0A183IP96"/>
<reference evidence="5" key="1">
    <citation type="submission" date="2016-06" db="UniProtKB">
        <authorList>
            <consortium name="WormBaseParasite"/>
        </authorList>
    </citation>
    <scope>IDENTIFICATION</scope>
</reference>
<protein>
    <submittedName>
        <fullName evidence="5">LAM_G_DOMAIN domain-containing protein</fullName>
    </submittedName>
</protein>
<dbReference type="GO" id="GO:0016020">
    <property type="term" value="C:membrane"/>
    <property type="evidence" value="ECO:0007669"/>
    <property type="project" value="UniProtKB-SubCell"/>
</dbReference>
<dbReference type="Pfam" id="PF02210">
    <property type="entry name" value="Laminin_G_2"/>
    <property type="match status" value="1"/>
</dbReference>
<dbReference type="CDD" id="cd00110">
    <property type="entry name" value="LamG"/>
    <property type="match status" value="1"/>
</dbReference>
<proteinExistence type="predicted"/>
<name>A0A183IP96_9BILA</name>
<dbReference type="InterPro" id="IPR013320">
    <property type="entry name" value="ConA-like_dom_sf"/>
</dbReference>
<evidence type="ECO:0000259" key="2">
    <source>
        <dbReference type="PROSITE" id="PS50025"/>
    </source>
</evidence>
<sequence length="158" mass="16950">MQLQTDQIQVSLAVKTALSNGMVLLVNTEKRRLAVSLKDGSFQVSMMTSAVSGLSEAYLLDSPHALNDLSWHQVIIDCDQDECYASIDGAQTSVIKTVVAGYWAATENRGIYIGGGGGLTGSHDEAMTNFRGCIANLTLNKRDLLSEVNYSAEATSTK</sequence>
<dbReference type="SUPFAM" id="SSF49899">
    <property type="entry name" value="Concanavalin A-like lectins/glucanases"/>
    <property type="match status" value="1"/>
</dbReference>
<dbReference type="OrthoDB" id="9026019at2759"/>
<evidence type="ECO:0000256" key="1">
    <source>
        <dbReference type="PROSITE-ProRule" id="PRU00122"/>
    </source>
</evidence>
<dbReference type="SMART" id="SM00282">
    <property type="entry name" value="LamG"/>
    <property type="match status" value="1"/>
</dbReference>
<dbReference type="Proteomes" id="UP000270296">
    <property type="component" value="Unassembled WGS sequence"/>
</dbReference>
<dbReference type="PANTHER" id="PTHR15036">
    <property type="entry name" value="PIKACHURIN-LIKE PROTEIN"/>
    <property type="match status" value="1"/>
</dbReference>
<accession>A0A183IP96</accession>
<keyword evidence="4" id="KW-1185">Reference proteome</keyword>
<comment type="caution">
    <text evidence="1">Lacks conserved residue(s) required for the propagation of feature annotation.</text>
</comment>